<evidence type="ECO:0000313" key="2">
    <source>
        <dbReference type="Proteomes" id="UP001194580"/>
    </source>
</evidence>
<keyword evidence="2" id="KW-1185">Reference proteome</keyword>
<organism evidence="1 2">
    <name type="scientific">Linnemannia exigua</name>
    <dbReference type="NCBI Taxonomy" id="604196"/>
    <lineage>
        <taxon>Eukaryota</taxon>
        <taxon>Fungi</taxon>
        <taxon>Fungi incertae sedis</taxon>
        <taxon>Mucoromycota</taxon>
        <taxon>Mortierellomycotina</taxon>
        <taxon>Mortierellomycetes</taxon>
        <taxon>Mortierellales</taxon>
        <taxon>Mortierellaceae</taxon>
        <taxon>Linnemannia</taxon>
    </lineage>
</organism>
<dbReference type="AlphaFoldDB" id="A0AAD4D0S9"/>
<dbReference type="EMBL" id="JAAAIL010003122">
    <property type="protein sequence ID" value="KAG0252305.1"/>
    <property type="molecule type" value="Genomic_DNA"/>
</dbReference>
<sequence>YDGVVTPYTNGILNATASDPGQVQMRTLQDHCSYDFSGHVKIPYDPIVFNLVNSFLDPHAPQSVSCWSVLK</sequence>
<accession>A0AAD4D0S9</accession>
<name>A0AAD4D0S9_9FUNG</name>
<evidence type="ECO:0000313" key="1">
    <source>
        <dbReference type="EMBL" id="KAG0252305.1"/>
    </source>
</evidence>
<feature type="non-terminal residue" evidence="1">
    <location>
        <position position="1"/>
    </location>
</feature>
<gene>
    <name evidence="1" type="ORF">BGZ95_006669</name>
</gene>
<dbReference type="Gene3D" id="3.40.50.1820">
    <property type="entry name" value="alpha/beta hydrolase"/>
    <property type="match status" value="1"/>
</dbReference>
<reference evidence="1" key="1">
    <citation type="journal article" date="2020" name="Fungal Divers.">
        <title>Resolving the Mortierellaceae phylogeny through synthesis of multi-gene phylogenetics and phylogenomics.</title>
        <authorList>
            <person name="Vandepol N."/>
            <person name="Liber J."/>
            <person name="Desiro A."/>
            <person name="Na H."/>
            <person name="Kennedy M."/>
            <person name="Barry K."/>
            <person name="Grigoriev I.V."/>
            <person name="Miller A.N."/>
            <person name="O'Donnell K."/>
            <person name="Stajich J.E."/>
            <person name="Bonito G."/>
        </authorList>
    </citation>
    <scope>NUCLEOTIDE SEQUENCE</scope>
    <source>
        <strain evidence="1">NRRL 28262</strain>
    </source>
</reference>
<comment type="caution">
    <text evidence="1">The sequence shown here is derived from an EMBL/GenBank/DDBJ whole genome shotgun (WGS) entry which is preliminary data.</text>
</comment>
<dbReference type="InterPro" id="IPR029058">
    <property type="entry name" value="AB_hydrolase_fold"/>
</dbReference>
<dbReference type="Proteomes" id="UP001194580">
    <property type="component" value="Unassembled WGS sequence"/>
</dbReference>
<protein>
    <submittedName>
        <fullName evidence="1">Uncharacterized protein</fullName>
    </submittedName>
</protein>
<proteinExistence type="predicted"/>